<keyword evidence="7" id="KW-1185">Reference proteome</keyword>
<dbReference type="PROSITE" id="PS50118">
    <property type="entry name" value="HMG_BOX_2"/>
    <property type="match status" value="1"/>
</dbReference>
<evidence type="ECO:0000256" key="3">
    <source>
        <dbReference type="ARBA" id="ARBA00023163"/>
    </source>
</evidence>
<feature type="region of interest" description="Disordered" evidence="5">
    <location>
        <begin position="146"/>
        <end position="180"/>
    </location>
</feature>
<feature type="compositionally biased region" description="Polar residues" evidence="5">
    <location>
        <begin position="152"/>
        <end position="168"/>
    </location>
</feature>
<dbReference type="SMART" id="SM00398">
    <property type="entry name" value="HMG"/>
    <property type="match status" value="1"/>
</dbReference>
<dbReference type="GO" id="GO:0030182">
    <property type="term" value="P:neuron differentiation"/>
    <property type="evidence" value="ECO:0007669"/>
    <property type="project" value="TreeGrafter"/>
</dbReference>
<dbReference type="GO" id="GO:0007420">
    <property type="term" value="P:brain development"/>
    <property type="evidence" value="ECO:0007669"/>
    <property type="project" value="TreeGrafter"/>
</dbReference>
<dbReference type="FunFam" id="1.10.30.10:FF:000003">
    <property type="entry name" value="Putative transcription factor SOX-6"/>
    <property type="match status" value="1"/>
</dbReference>
<keyword evidence="3" id="KW-0804">Transcription</keyword>
<evidence type="ECO:0000256" key="1">
    <source>
        <dbReference type="ARBA" id="ARBA00023015"/>
    </source>
</evidence>
<dbReference type="Gene3D" id="1.10.30.10">
    <property type="entry name" value="High mobility group box domain"/>
    <property type="match status" value="1"/>
</dbReference>
<dbReference type="Pfam" id="PF00505">
    <property type="entry name" value="HMG_box"/>
    <property type="match status" value="1"/>
</dbReference>
<evidence type="ECO:0000313" key="7">
    <source>
        <dbReference type="Proteomes" id="UP000675881"/>
    </source>
</evidence>
<dbReference type="GO" id="GO:0005634">
    <property type="term" value="C:nucleus"/>
    <property type="evidence" value="ECO:0007669"/>
    <property type="project" value="UniProtKB-UniRule"/>
</dbReference>
<dbReference type="Proteomes" id="UP000675881">
    <property type="component" value="Chromosome 5"/>
</dbReference>
<evidence type="ECO:0000256" key="5">
    <source>
        <dbReference type="SAM" id="MobiDB-lite"/>
    </source>
</evidence>
<dbReference type="GO" id="GO:0000978">
    <property type="term" value="F:RNA polymerase II cis-regulatory region sequence-specific DNA binding"/>
    <property type="evidence" value="ECO:0007669"/>
    <property type="project" value="TreeGrafter"/>
</dbReference>
<dbReference type="GO" id="GO:0000122">
    <property type="term" value="P:negative regulation of transcription by RNA polymerase II"/>
    <property type="evidence" value="ECO:0007669"/>
    <property type="project" value="TreeGrafter"/>
</dbReference>
<keyword evidence="4" id="KW-0539">Nucleus</keyword>
<protein>
    <submittedName>
        <fullName evidence="6">SOX4</fullName>
    </submittedName>
</protein>
<reference evidence="6" key="1">
    <citation type="submission" date="2021-02" db="EMBL/GenBank/DDBJ databases">
        <authorList>
            <person name="Bekaert M."/>
        </authorList>
    </citation>
    <scope>NUCLEOTIDE SEQUENCE</scope>
    <source>
        <strain evidence="6">IoA-00</strain>
    </source>
</reference>
<keyword evidence="2" id="KW-0238">DNA-binding</keyword>
<dbReference type="OrthoDB" id="6247875at2759"/>
<dbReference type="EMBL" id="HG994584">
    <property type="protein sequence ID" value="CAF2944000.1"/>
    <property type="molecule type" value="Genomic_DNA"/>
</dbReference>
<name>A0A7R8H8T7_LEPSM</name>
<proteinExistence type="predicted"/>
<feature type="compositionally biased region" description="Basic residues" evidence="5">
    <location>
        <begin position="171"/>
        <end position="180"/>
    </location>
</feature>
<dbReference type="InterPro" id="IPR036910">
    <property type="entry name" value="HMG_box_dom_sf"/>
</dbReference>
<dbReference type="InterPro" id="IPR050140">
    <property type="entry name" value="SRY-related_HMG-box_TF-like"/>
</dbReference>
<organism evidence="6 7">
    <name type="scientific">Lepeophtheirus salmonis</name>
    <name type="common">Salmon louse</name>
    <name type="synonym">Caligus salmonis</name>
    <dbReference type="NCBI Taxonomy" id="72036"/>
    <lineage>
        <taxon>Eukaryota</taxon>
        <taxon>Metazoa</taxon>
        <taxon>Ecdysozoa</taxon>
        <taxon>Arthropoda</taxon>
        <taxon>Crustacea</taxon>
        <taxon>Multicrustacea</taxon>
        <taxon>Hexanauplia</taxon>
        <taxon>Copepoda</taxon>
        <taxon>Siphonostomatoida</taxon>
        <taxon>Caligidae</taxon>
        <taxon>Lepeophtheirus</taxon>
    </lineage>
</organism>
<keyword evidence="1" id="KW-0805">Transcription regulation</keyword>
<accession>A0A7R8H8T7</accession>
<dbReference type="PANTHER" id="PTHR10270">
    <property type="entry name" value="SOX TRANSCRIPTION FACTOR"/>
    <property type="match status" value="1"/>
</dbReference>
<evidence type="ECO:0000256" key="4">
    <source>
        <dbReference type="ARBA" id="ARBA00023242"/>
    </source>
</evidence>
<evidence type="ECO:0000313" key="6">
    <source>
        <dbReference type="EMBL" id="CAF2944000.1"/>
    </source>
</evidence>
<dbReference type="AlphaFoldDB" id="A0A7R8H8T7"/>
<dbReference type="InterPro" id="IPR009071">
    <property type="entry name" value="HMG_box_dom"/>
</dbReference>
<dbReference type="CDD" id="cd22029">
    <property type="entry name" value="HMG-box_SoxC"/>
    <property type="match status" value="1"/>
</dbReference>
<dbReference type="PANTHER" id="PTHR10270:SF323">
    <property type="entry name" value="TRANSCRIPTION FACTOR SOX-14-RELATED"/>
    <property type="match status" value="1"/>
</dbReference>
<dbReference type="GO" id="GO:0001228">
    <property type="term" value="F:DNA-binding transcription activator activity, RNA polymerase II-specific"/>
    <property type="evidence" value="ECO:0007669"/>
    <property type="project" value="TreeGrafter"/>
</dbReference>
<dbReference type="SUPFAM" id="SSF47095">
    <property type="entry name" value="HMG-box"/>
    <property type="match status" value="1"/>
</dbReference>
<gene>
    <name evidence="6" type="ORF">LSAA_9597</name>
</gene>
<evidence type="ECO:0000256" key="2">
    <source>
        <dbReference type="ARBA" id="ARBA00023125"/>
    </source>
</evidence>
<sequence length="315" mass="36650">MFNLEEKFSTLQQQQQTAEEEGFQGRSYLMESVGLNNNYVSLKPKEEVYRSLRINIDSKTPYSDATQTKKHRVNHIKRPMNAFMVWSQLERRKIIEVTPDKHNAQISKELGQRWKALNEVERHPYVEEAERLRLLHIKEYPDYKMKSEVEEGSSNPKGEGSPSPTTFNSREKKKRRVSRGCTRRKLRIPLRKTTLPSLPMMQLSLIQNENYLRKSIINDRLLGLNEFYECDTSIIKEEVSISDMDYSTLDDLDRITDLLPIESEPLVSPRSVSSSSSSESISSFEHGIQDSLSIYSNPFHSHPNHPQVYQPFLQI</sequence>